<dbReference type="InterPro" id="IPR032710">
    <property type="entry name" value="NTF2-like_dom_sf"/>
</dbReference>
<dbReference type="EMBL" id="UINC01003137">
    <property type="protein sequence ID" value="SVA03680.1"/>
    <property type="molecule type" value="Genomic_DNA"/>
</dbReference>
<dbReference type="Gene3D" id="3.10.450.50">
    <property type="match status" value="1"/>
</dbReference>
<dbReference type="SUPFAM" id="SSF54427">
    <property type="entry name" value="NTF2-like"/>
    <property type="match status" value="1"/>
</dbReference>
<organism evidence="2">
    <name type="scientific">marine metagenome</name>
    <dbReference type="NCBI Taxonomy" id="408172"/>
    <lineage>
        <taxon>unclassified sequences</taxon>
        <taxon>metagenomes</taxon>
        <taxon>ecological metagenomes</taxon>
    </lineage>
</organism>
<name>A0A381SHZ7_9ZZZZ</name>
<reference evidence="2" key="1">
    <citation type="submission" date="2018-05" db="EMBL/GenBank/DDBJ databases">
        <authorList>
            <person name="Lanie J.A."/>
            <person name="Ng W.-L."/>
            <person name="Kazmierczak K.M."/>
            <person name="Andrzejewski T.M."/>
            <person name="Davidsen T.M."/>
            <person name="Wayne K.J."/>
            <person name="Tettelin H."/>
            <person name="Glass J.I."/>
            <person name="Rusch D."/>
            <person name="Podicherti R."/>
            <person name="Tsui H.-C.T."/>
            <person name="Winkler M.E."/>
        </authorList>
    </citation>
    <scope>NUCLEOTIDE SEQUENCE</scope>
</reference>
<evidence type="ECO:0000259" key="1">
    <source>
        <dbReference type="Pfam" id="PF13577"/>
    </source>
</evidence>
<feature type="domain" description="SnoaL-like" evidence="1">
    <location>
        <begin position="5"/>
        <end position="129"/>
    </location>
</feature>
<sequence>MDAWEVEARVEIAAVVTAYNALGDRGRFDELLALFADGATMDIGDGSSYEGRAGIERIFTGTRDSVRDGSGPAFLQHHTTPVHVSFEDGDHASGDAYFTVMSDQGIDHWGRYHDTYLRVEGTWRFGSRRVRVDGRTPGGWADQRFGSDS</sequence>
<evidence type="ECO:0000313" key="2">
    <source>
        <dbReference type="EMBL" id="SVA03680.1"/>
    </source>
</evidence>
<protein>
    <recommendedName>
        <fullName evidence="1">SnoaL-like domain-containing protein</fullName>
    </recommendedName>
</protein>
<dbReference type="AlphaFoldDB" id="A0A381SHZ7"/>
<accession>A0A381SHZ7</accession>
<dbReference type="InterPro" id="IPR037401">
    <property type="entry name" value="SnoaL-like"/>
</dbReference>
<dbReference type="Pfam" id="PF13577">
    <property type="entry name" value="SnoaL_4"/>
    <property type="match status" value="1"/>
</dbReference>
<proteinExistence type="predicted"/>
<gene>
    <name evidence="2" type="ORF">METZ01_LOCUS56534</name>
</gene>